<proteinExistence type="predicted"/>
<dbReference type="KEGG" id="vg:56135962"/>
<organism evidence="1 2">
    <name type="scientific">Achromobacter phage Motura</name>
    <dbReference type="NCBI Taxonomy" id="2591403"/>
    <lineage>
        <taxon>Viruses</taxon>
        <taxon>Duplodnaviria</taxon>
        <taxon>Heunggongvirae</taxon>
        <taxon>Uroviricota</taxon>
        <taxon>Caudoviricetes</taxon>
        <taxon>Moturavirus</taxon>
        <taxon>Moturavirus motura</taxon>
    </lineage>
</organism>
<reference evidence="1 2" key="1">
    <citation type="submission" date="2019-06" db="EMBL/GenBank/DDBJ databases">
        <authorList>
            <person name="Kincaid V.D."/>
            <person name="Fuller A."/>
            <person name="Hodges K."/>
            <person name="Bansal M."/>
            <person name="Essig J."/>
            <person name="Johnson A."/>
        </authorList>
    </citation>
    <scope>NUCLEOTIDE SEQUENCE [LARGE SCALE GENOMIC DNA]</scope>
</reference>
<sequence length="166" mass="19046">MKLRIGQFDANEAITHNLRTLAAFGTTTRKIRRGLQFASAPLDQVGTVTLVLLDNQQATEYQWRKARESAVKFLKALSDELGSLLQWVGMPAPTPDSQWYEREAEARVRVQFTSDKPQRQLELMVTPMTTDFVETATMAQLVTYVYMTLNVAHEFQHFPHYQVPQQ</sequence>
<evidence type="ECO:0000313" key="1">
    <source>
        <dbReference type="EMBL" id="QDH83505.1"/>
    </source>
</evidence>
<dbReference type="RefSeq" id="YP_009903686.1">
    <property type="nucleotide sequence ID" value="NC_049849.1"/>
</dbReference>
<accession>A0A514CSR5</accession>
<dbReference type="Proteomes" id="UP000320799">
    <property type="component" value="Segment"/>
</dbReference>
<protein>
    <submittedName>
        <fullName evidence="1">Uncharacterized protein</fullName>
    </submittedName>
</protein>
<dbReference type="GeneID" id="56135962"/>
<keyword evidence="2" id="KW-1185">Reference proteome</keyword>
<evidence type="ECO:0000313" key="2">
    <source>
        <dbReference type="Proteomes" id="UP000320799"/>
    </source>
</evidence>
<name>A0A514CSR5_9CAUD</name>
<dbReference type="EMBL" id="MN094788">
    <property type="protein sequence ID" value="QDH83505.1"/>
    <property type="molecule type" value="Genomic_DNA"/>
</dbReference>